<dbReference type="SUPFAM" id="SSF56935">
    <property type="entry name" value="Porins"/>
    <property type="match status" value="1"/>
</dbReference>
<dbReference type="PROSITE" id="PS52016">
    <property type="entry name" value="TONB_DEPENDENT_REC_3"/>
    <property type="match status" value="1"/>
</dbReference>
<dbReference type="InterPro" id="IPR012910">
    <property type="entry name" value="Plug_dom"/>
</dbReference>
<dbReference type="Gene3D" id="2.40.170.20">
    <property type="entry name" value="TonB-dependent receptor, beta-barrel domain"/>
    <property type="match status" value="1"/>
</dbReference>
<keyword evidence="14" id="KW-1185">Reference proteome</keyword>
<dbReference type="RefSeq" id="WP_161718708.1">
    <property type="nucleotide sequence ID" value="NZ_JAAAPO010000004.1"/>
</dbReference>
<evidence type="ECO:0000256" key="9">
    <source>
        <dbReference type="RuleBase" id="RU003357"/>
    </source>
</evidence>
<reference evidence="14" key="1">
    <citation type="submission" date="2020-01" db="EMBL/GenBank/DDBJ databases">
        <title>Sphingomonas sp. strain CSW-10.</title>
        <authorList>
            <person name="Chen W.-M."/>
        </authorList>
    </citation>
    <scope>NUCLEOTIDE SEQUENCE [LARGE SCALE GENOMIC DNA]</scope>
    <source>
        <strain evidence="14">FSY-8</strain>
    </source>
</reference>
<evidence type="ECO:0000256" key="7">
    <source>
        <dbReference type="ARBA" id="ARBA00023237"/>
    </source>
</evidence>
<feature type="domain" description="TonB-dependent receptor-like beta-barrel" evidence="11">
    <location>
        <begin position="267"/>
        <end position="745"/>
    </location>
</feature>
<evidence type="ECO:0000256" key="3">
    <source>
        <dbReference type="ARBA" id="ARBA00022452"/>
    </source>
</evidence>
<proteinExistence type="inferred from homology"/>
<dbReference type="CDD" id="cd01347">
    <property type="entry name" value="ligand_gated_channel"/>
    <property type="match status" value="1"/>
</dbReference>
<sequence length="777" mass="83926">MRTNRGIIRPASLRQRSAALAAGLSAAAAIATPAIAQTAAQPAPADEQEVQLDTLKIQGRTADVNPYAQEGAPYKARVSGDSRRTRPLAETPQTITVITETQIKESGRTDLRSILALQPGVTVGTGENGNKFGDRYVLRGQELKSDVFVDGLRDPGMTIRESFNVEQVELTKGPSSTFAGRGSSGGAVNAITKQASTEYNFVNADVTGGTDEYARLTTDANIKLSDSFALRGNVLYSREDVPERSPANRKRFGTSLSALMKPAHNFSMTVDYYHLTANDYPDLGTYFSAAGGTPVKNVPVYTQQGDFVRSSVNTLTAKIKWNIADGFRLENAARYGTAHNGFVNTGARLATRSASDPTAPGAVDTVLDTGHQGWQRIEYLVDQLNLFADAKLLGMKHSFLIGGELSHNKVLNGTYTLTRSGAYNCATGTSTTLNAWCVGNGVANIDTVQGKSYVQGAWNVDWQVDTRSVYLMDTVDLTKWLTLFGGARLDNYDYKLVTQSGTTQTPYSYSGNLWNFHGGLSVKPVHDGQFYFSFGTATNINGGESDVGTSCGYGGFCTVSGTNYYGSPVKTTNFEIGTKWEIFKHTLMLTAAAFKLYKDGVFQTATGDSYSTSGTLNTGRYKVEGIELGAVGNITPRLSTQIGMSFLRSRVLASTTAAEVGKKLSNFANVQINAQLKYQLTDKLGIGGNVNHRSSMAAGQPDTAAVYSTTLGTYSYQLPAYTTFDAFATYKVNSHFEARVNVQNVGNTDYYLAAYRSGTFVYIGDKRRVTFTLSGKF</sequence>
<comment type="subcellular location">
    <subcellularLocation>
        <location evidence="1 8">Cell outer membrane</location>
        <topology evidence="1 8">Multi-pass membrane protein</topology>
    </subcellularLocation>
</comment>
<dbReference type="InterPro" id="IPR039426">
    <property type="entry name" value="TonB-dep_rcpt-like"/>
</dbReference>
<keyword evidence="3 8" id="KW-1134">Transmembrane beta strand</keyword>
<dbReference type="Pfam" id="PF00593">
    <property type="entry name" value="TonB_dep_Rec_b-barrel"/>
    <property type="match status" value="1"/>
</dbReference>
<dbReference type="InterPro" id="IPR037066">
    <property type="entry name" value="Plug_dom_sf"/>
</dbReference>
<feature type="signal peptide" evidence="10">
    <location>
        <begin position="1"/>
        <end position="36"/>
    </location>
</feature>
<keyword evidence="2 8" id="KW-0813">Transport</keyword>
<keyword evidence="13" id="KW-0675">Receptor</keyword>
<evidence type="ECO:0000259" key="12">
    <source>
        <dbReference type="Pfam" id="PF07715"/>
    </source>
</evidence>
<organism evidence="13 14">
    <name type="scientific">Novosphingobium ovatum</name>
    <dbReference type="NCBI Taxonomy" id="1908523"/>
    <lineage>
        <taxon>Bacteria</taxon>
        <taxon>Pseudomonadati</taxon>
        <taxon>Pseudomonadota</taxon>
        <taxon>Alphaproteobacteria</taxon>
        <taxon>Sphingomonadales</taxon>
        <taxon>Sphingomonadaceae</taxon>
        <taxon>Novosphingobium</taxon>
    </lineage>
</organism>
<dbReference type="Proteomes" id="UP000753724">
    <property type="component" value="Unassembled WGS sequence"/>
</dbReference>
<dbReference type="Gene3D" id="2.170.130.10">
    <property type="entry name" value="TonB-dependent receptor, plug domain"/>
    <property type="match status" value="1"/>
</dbReference>
<dbReference type="PANTHER" id="PTHR32552:SF83">
    <property type="entry name" value="BLR3904 PROTEIN"/>
    <property type="match status" value="1"/>
</dbReference>
<keyword evidence="6 8" id="KW-0472">Membrane</keyword>
<keyword evidence="4 8" id="KW-0812">Transmembrane</keyword>
<evidence type="ECO:0000256" key="5">
    <source>
        <dbReference type="ARBA" id="ARBA00023077"/>
    </source>
</evidence>
<feature type="chain" id="PRO_5046638902" evidence="10">
    <location>
        <begin position="37"/>
        <end position="777"/>
    </location>
</feature>
<comment type="caution">
    <text evidence="13">The sequence shown here is derived from an EMBL/GenBank/DDBJ whole genome shotgun (WGS) entry which is preliminary data.</text>
</comment>
<evidence type="ECO:0000256" key="10">
    <source>
        <dbReference type="SAM" id="SignalP"/>
    </source>
</evidence>
<evidence type="ECO:0000259" key="11">
    <source>
        <dbReference type="Pfam" id="PF00593"/>
    </source>
</evidence>
<evidence type="ECO:0000256" key="2">
    <source>
        <dbReference type="ARBA" id="ARBA00022448"/>
    </source>
</evidence>
<feature type="domain" description="TonB-dependent receptor plug" evidence="12">
    <location>
        <begin position="88"/>
        <end position="187"/>
    </location>
</feature>
<evidence type="ECO:0000256" key="8">
    <source>
        <dbReference type="PROSITE-ProRule" id="PRU01360"/>
    </source>
</evidence>
<evidence type="ECO:0000256" key="4">
    <source>
        <dbReference type="ARBA" id="ARBA00022692"/>
    </source>
</evidence>
<dbReference type="InterPro" id="IPR000531">
    <property type="entry name" value="Beta-barrel_TonB"/>
</dbReference>
<name>A0ABW9XEQ3_9SPHN</name>
<dbReference type="PANTHER" id="PTHR32552">
    <property type="entry name" value="FERRICHROME IRON RECEPTOR-RELATED"/>
    <property type="match status" value="1"/>
</dbReference>
<evidence type="ECO:0000256" key="6">
    <source>
        <dbReference type="ARBA" id="ARBA00023136"/>
    </source>
</evidence>
<dbReference type="InterPro" id="IPR036942">
    <property type="entry name" value="Beta-barrel_TonB_sf"/>
</dbReference>
<keyword evidence="7 8" id="KW-0998">Cell outer membrane</keyword>
<accession>A0ABW9XEQ3</accession>
<dbReference type="EMBL" id="JAAAPO010000004">
    <property type="protein sequence ID" value="NBC37018.1"/>
    <property type="molecule type" value="Genomic_DNA"/>
</dbReference>
<protein>
    <submittedName>
        <fullName evidence="13">TonB-dependent receptor</fullName>
    </submittedName>
</protein>
<gene>
    <name evidence="13" type="ORF">GTZ99_10665</name>
</gene>
<evidence type="ECO:0000313" key="13">
    <source>
        <dbReference type="EMBL" id="NBC37018.1"/>
    </source>
</evidence>
<keyword evidence="5 9" id="KW-0798">TonB box</keyword>
<evidence type="ECO:0000313" key="14">
    <source>
        <dbReference type="Proteomes" id="UP000753724"/>
    </source>
</evidence>
<dbReference type="Pfam" id="PF07715">
    <property type="entry name" value="Plug"/>
    <property type="match status" value="1"/>
</dbReference>
<comment type="similarity">
    <text evidence="8 9">Belongs to the TonB-dependent receptor family.</text>
</comment>
<keyword evidence="10" id="KW-0732">Signal</keyword>
<evidence type="ECO:0000256" key="1">
    <source>
        <dbReference type="ARBA" id="ARBA00004571"/>
    </source>
</evidence>